<organism evidence="1 2">
    <name type="scientific">Catenuloplanes indicus</name>
    <dbReference type="NCBI Taxonomy" id="137267"/>
    <lineage>
        <taxon>Bacteria</taxon>
        <taxon>Bacillati</taxon>
        <taxon>Actinomycetota</taxon>
        <taxon>Actinomycetes</taxon>
        <taxon>Micromonosporales</taxon>
        <taxon>Micromonosporaceae</taxon>
        <taxon>Catenuloplanes</taxon>
    </lineage>
</organism>
<dbReference type="RefSeq" id="WP_307247495.1">
    <property type="nucleotide sequence ID" value="NZ_JAUSUZ010000001.1"/>
</dbReference>
<keyword evidence="2" id="KW-1185">Reference proteome</keyword>
<reference evidence="1 2" key="1">
    <citation type="submission" date="2023-07" db="EMBL/GenBank/DDBJ databases">
        <title>Sequencing the genomes of 1000 actinobacteria strains.</title>
        <authorList>
            <person name="Klenk H.-P."/>
        </authorList>
    </citation>
    <scope>NUCLEOTIDE SEQUENCE [LARGE SCALE GENOMIC DNA]</scope>
    <source>
        <strain evidence="1 2">DSM 44709</strain>
    </source>
</reference>
<dbReference type="InterPro" id="IPR011518">
    <property type="entry name" value="Transposase_36"/>
</dbReference>
<proteinExistence type="predicted"/>
<dbReference type="AlphaFoldDB" id="A0AAE3W9B0"/>
<gene>
    <name evidence="1" type="ORF">J2S42_007708</name>
</gene>
<comment type="caution">
    <text evidence="1">The sequence shown here is derived from an EMBL/GenBank/DDBJ whole genome shotgun (WGS) entry which is preliminary data.</text>
</comment>
<evidence type="ECO:0000313" key="1">
    <source>
        <dbReference type="EMBL" id="MDQ0371039.1"/>
    </source>
</evidence>
<evidence type="ECO:0008006" key="3">
    <source>
        <dbReference type="Google" id="ProtNLM"/>
    </source>
</evidence>
<dbReference type="Pfam" id="PF07592">
    <property type="entry name" value="DDE_Tnp_ISAZ013"/>
    <property type="match status" value="2"/>
</dbReference>
<evidence type="ECO:0000313" key="2">
    <source>
        <dbReference type="Proteomes" id="UP001240236"/>
    </source>
</evidence>
<dbReference type="EMBL" id="JAUSUZ010000001">
    <property type="protein sequence ID" value="MDQ0371039.1"/>
    <property type="molecule type" value="Genomic_DNA"/>
</dbReference>
<accession>A0AAE3W9B0</accession>
<sequence>MGVSEKSAEDPLAGMFAELAGHLDERQRRLVMGAQARRLGRGGIAVVARAAGVNRKTVARGVDELDGRAEPPGRVRAPGAGRRTAVEADDGLERALWDLMEPRDAARSPLRWTTRSVRWLADALRAAGHPVSTWTVRRLLEAGGFRRPAAPSRGGHGGWPDGERERRFRRLDDQAAAFVDAGEPVVSLVAWRGGIPEATGADGATVGLADRRHRVPVGGDRETAGFAVSSLRRWWAMAGAGEHPGARRMLVVADSVHATEHRHPWLRTGLAGFGGEAGLAVVAGDLPPGISRWNQLAHRMSDQVVLRPRGGPTAGYLVAIGVVGPE</sequence>
<dbReference type="Proteomes" id="UP001240236">
    <property type="component" value="Unassembled WGS sequence"/>
</dbReference>
<protein>
    <recommendedName>
        <fullName evidence="3">Transposase</fullName>
    </recommendedName>
</protein>
<name>A0AAE3W9B0_9ACTN</name>